<dbReference type="Proteomes" id="UP001415857">
    <property type="component" value="Unassembled WGS sequence"/>
</dbReference>
<sequence>MHMRSHEVAIAELTTLPSSRTVYQKNGNIFFRTTVSKAIASEQKMSECDIELACGQLSVAFLNALLHSIRAAITSIVAWICLPELPIEYFDDAILKQLGNSIGRTVHIDIHTLRASRGKFACMSVEVDLSRPLIPKVWLGNSWQRIAYEGFHLICFTCGKFGHRSENCLCKLDKENLVGQASTSSVASRLVKGPAKYGPWIIEVNSVAIMGDSASGSRFANLIDMMEEGEILMGNTNENTSFTIFVSWPALASTALCLNQDHIGKNSPLASKTPKARNINMAPVSRTPPSSASSSRANNKSSTPIATVHFPTISGGPQSSSMSPNLTPNPLYVMPSHNLGLPGFSLKNGQDRSSHSGISGNITSSAGNKAFSKNAKELIKVHSPKIFVIMETGLGSERAIKMVKRLGFFNSTHVDTKGFLAARISERLDKAFANVDGRLVFPEALVKQLPHAHFDHCPIPINLHGVSSPNPKLRPFRFLAAWLTHGYFKDMIKQSWDQIETNSGSVFSKFTTAAKI</sequence>
<dbReference type="PANTHER" id="PTHR31286:SF99">
    <property type="entry name" value="DUF4283 DOMAIN-CONTAINING PROTEIN"/>
    <property type="match status" value="1"/>
</dbReference>
<accession>A0AAP0S832</accession>
<dbReference type="GO" id="GO:0008270">
    <property type="term" value="F:zinc ion binding"/>
    <property type="evidence" value="ECO:0007669"/>
    <property type="project" value="UniProtKB-KW"/>
</dbReference>
<name>A0AAP0S832_LIQFO</name>
<organism evidence="4 5">
    <name type="scientific">Liquidambar formosana</name>
    <name type="common">Formosan gum</name>
    <dbReference type="NCBI Taxonomy" id="63359"/>
    <lineage>
        <taxon>Eukaryota</taxon>
        <taxon>Viridiplantae</taxon>
        <taxon>Streptophyta</taxon>
        <taxon>Embryophyta</taxon>
        <taxon>Tracheophyta</taxon>
        <taxon>Spermatophyta</taxon>
        <taxon>Magnoliopsida</taxon>
        <taxon>eudicotyledons</taxon>
        <taxon>Gunneridae</taxon>
        <taxon>Pentapetalae</taxon>
        <taxon>Saxifragales</taxon>
        <taxon>Altingiaceae</taxon>
        <taxon>Liquidambar</taxon>
    </lineage>
</organism>
<dbReference type="EMBL" id="JBBPBK010000001">
    <property type="protein sequence ID" value="KAK9292581.1"/>
    <property type="molecule type" value="Genomic_DNA"/>
</dbReference>
<dbReference type="PROSITE" id="PS50158">
    <property type="entry name" value="ZF_CCHC"/>
    <property type="match status" value="1"/>
</dbReference>
<dbReference type="InterPro" id="IPR001878">
    <property type="entry name" value="Znf_CCHC"/>
</dbReference>
<dbReference type="SUPFAM" id="SSF46579">
    <property type="entry name" value="Prefoldin"/>
    <property type="match status" value="1"/>
</dbReference>
<protein>
    <recommendedName>
        <fullName evidence="3">CCHC-type domain-containing protein</fullName>
    </recommendedName>
</protein>
<dbReference type="AlphaFoldDB" id="A0AAP0S832"/>
<keyword evidence="1" id="KW-0863">Zinc-finger</keyword>
<evidence type="ECO:0000313" key="4">
    <source>
        <dbReference type="EMBL" id="KAK9292581.1"/>
    </source>
</evidence>
<evidence type="ECO:0000256" key="2">
    <source>
        <dbReference type="SAM" id="MobiDB-lite"/>
    </source>
</evidence>
<feature type="domain" description="CCHC-type" evidence="3">
    <location>
        <begin position="155"/>
        <end position="168"/>
    </location>
</feature>
<dbReference type="InterPro" id="IPR040256">
    <property type="entry name" value="At4g02000-like"/>
</dbReference>
<feature type="compositionally biased region" description="Low complexity" evidence="2">
    <location>
        <begin position="285"/>
        <end position="303"/>
    </location>
</feature>
<evidence type="ECO:0000313" key="5">
    <source>
        <dbReference type="Proteomes" id="UP001415857"/>
    </source>
</evidence>
<dbReference type="GO" id="GO:0003676">
    <property type="term" value="F:nucleic acid binding"/>
    <property type="evidence" value="ECO:0007669"/>
    <property type="project" value="InterPro"/>
</dbReference>
<keyword evidence="5" id="KW-1185">Reference proteome</keyword>
<gene>
    <name evidence="4" type="ORF">L1049_020555</name>
</gene>
<proteinExistence type="predicted"/>
<reference evidence="4 5" key="1">
    <citation type="journal article" date="2024" name="Plant J.">
        <title>Genome sequences and population genomics reveal climatic adaptation and genomic divergence between two closely related sweetgum species.</title>
        <authorList>
            <person name="Xu W.Q."/>
            <person name="Ren C.Q."/>
            <person name="Zhang X.Y."/>
            <person name="Comes H.P."/>
            <person name="Liu X.H."/>
            <person name="Li Y.G."/>
            <person name="Kettle C.J."/>
            <person name="Jalonen R."/>
            <person name="Gaisberger H."/>
            <person name="Ma Y.Z."/>
            <person name="Qiu Y.X."/>
        </authorList>
    </citation>
    <scope>NUCLEOTIDE SEQUENCE [LARGE SCALE GENOMIC DNA]</scope>
    <source>
        <strain evidence="4">Hangzhou</strain>
    </source>
</reference>
<keyword evidence="1" id="KW-0862">Zinc</keyword>
<dbReference type="PANTHER" id="PTHR31286">
    <property type="entry name" value="GLYCINE-RICH CELL WALL STRUCTURAL PROTEIN 1.8-LIKE"/>
    <property type="match status" value="1"/>
</dbReference>
<feature type="region of interest" description="Disordered" evidence="2">
    <location>
        <begin position="266"/>
        <end position="303"/>
    </location>
</feature>
<comment type="caution">
    <text evidence="4">The sequence shown here is derived from an EMBL/GenBank/DDBJ whole genome shotgun (WGS) entry which is preliminary data.</text>
</comment>
<evidence type="ECO:0000256" key="1">
    <source>
        <dbReference type="PROSITE-ProRule" id="PRU00047"/>
    </source>
</evidence>
<keyword evidence="1" id="KW-0479">Metal-binding</keyword>
<evidence type="ECO:0000259" key="3">
    <source>
        <dbReference type="PROSITE" id="PS50158"/>
    </source>
</evidence>